<evidence type="ECO:0000259" key="8">
    <source>
        <dbReference type="PROSITE" id="PS50850"/>
    </source>
</evidence>
<dbReference type="Gene3D" id="1.20.1250.20">
    <property type="entry name" value="MFS general substrate transporter like domains"/>
    <property type="match status" value="1"/>
</dbReference>
<keyword evidence="5 7" id="KW-1133">Transmembrane helix</keyword>
<dbReference type="SUPFAM" id="SSF103473">
    <property type="entry name" value="MFS general substrate transporter"/>
    <property type="match status" value="1"/>
</dbReference>
<keyword evidence="6 7" id="KW-0472">Membrane</keyword>
<proteinExistence type="predicted"/>
<evidence type="ECO:0000256" key="5">
    <source>
        <dbReference type="ARBA" id="ARBA00022989"/>
    </source>
</evidence>
<keyword evidence="3" id="KW-1003">Cell membrane</keyword>
<evidence type="ECO:0000256" key="4">
    <source>
        <dbReference type="ARBA" id="ARBA00022692"/>
    </source>
</evidence>
<accession>A0A8I1B463</accession>
<comment type="subcellular location">
    <subcellularLocation>
        <location evidence="1">Cell membrane</location>
        <topology evidence="1">Multi-pass membrane protein</topology>
    </subcellularLocation>
</comment>
<evidence type="ECO:0000256" key="1">
    <source>
        <dbReference type="ARBA" id="ARBA00004651"/>
    </source>
</evidence>
<dbReference type="PROSITE" id="PS50850">
    <property type="entry name" value="MFS"/>
    <property type="match status" value="1"/>
</dbReference>
<dbReference type="GO" id="GO:0022857">
    <property type="term" value="F:transmembrane transporter activity"/>
    <property type="evidence" value="ECO:0007669"/>
    <property type="project" value="InterPro"/>
</dbReference>
<gene>
    <name evidence="9" type="ORF">JAO13_41715</name>
</gene>
<evidence type="ECO:0000256" key="3">
    <source>
        <dbReference type="ARBA" id="ARBA00022475"/>
    </source>
</evidence>
<feature type="non-terminal residue" evidence="9">
    <location>
        <position position="93"/>
    </location>
</feature>
<dbReference type="RefSeq" id="WP_198115034.1">
    <property type="nucleotide sequence ID" value="NZ_JAEDXG010000355.1"/>
</dbReference>
<protein>
    <submittedName>
        <fullName evidence="9">MFS transporter</fullName>
    </submittedName>
</protein>
<evidence type="ECO:0000313" key="9">
    <source>
        <dbReference type="EMBL" id="MBH9702937.1"/>
    </source>
</evidence>
<name>A0A8I1B463_BURCE</name>
<dbReference type="Proteomes" id="UP000645612">
    <property type="component" value="Unassembled WGS sequence"/>
</dbReference>
<organism evidence="9 10">
    <name type="scientific">Burkholderia cepacia</name>
    <name type="common">Pseudomonas cepacia</name>
    <dbReference type="NCBI Taxonomy" id="292"/>
    <lineage>
        <taxon>Bacteria</taxon>
        <taxon>Pseudomonadati</taxon>
        <taxon>Pseudomonadota</taxon>
        <taxon>Betaproteobacteria</taxon>
        <taxon>Burkholderiales</taxon>
        <taxon>Burkholderiaceae</taxon>
        <taxon>Burkholderia</taxon>
        <taxon>Burkholderia cepacia complex</taxon>
    </lineage>
</organism>
<dbReference type="AlphaFoldDB" id="A0A8I1B463"/>
<dbReference type="Pfam" id="PF00083">
    <property type="entry name" value="Sugar_tr"/>
    <property type="match status" value="1"/>
</dbReference>
<reference evidence="9" key="1">
    <citation type="submission" date="2020-12" db="EMBL/GenBank/DDBJ databases">
        <title>Burkholderia cepacia complex in Mexico.</title>
        <authorList>
            <person name="Estrada P."/>
        </authorList>
    </citation>
    <scope>NUCLEOTIDE SEQUENCE</scope>
    <source>
        <strain evidence="9">871</strain>
    </source>
</reference>
<keyword evidence="2" id="KW-0813">Transport</keyword>
<dbReference type="InterPro" id="IPR036259">
    <property type="entry name" value="MFS_trans_sf"/>
</dbReference>
<evidence type="ECO:0000313" key="10">
    <source>
        <dbReference type="Proteomes" id="UP000645612"/>
    </source>
</evidence>
<evidence type="ECO:0000256" key="6">
    <source>
        <dbReference type="ARBA" id="ARBA00023136"/>
    </source>
</evidence>
<dbReference type="InterPro" id="IPR020846">
    <property type="entry name" value="MFS_dom"/>
</dbReference>
<sequence>DPFVSTMASFGTFAAGFLARPLGGVIFGHLGDRVGRKNALMATLVIMGLATVGIGLLPSYATAGLWAPALLLLLRLAQGLAVGGEWGGAVLMA</sequence>
<dbReference type="GO" id="GO:0005886">
    <property type="term" value="C:plasma membrane"/>
    <property type="evidence" value="ECO:0007669"/>
    <property type="project" value="UniProtKB-SubCell"/>
</dbReference>
<evidence type="ECO:0000256" key="7">
    <source>
        <dbReference type="SAM" id="Phobius"/>
    </source>
</evidence>
<feature type="transmembrane region" description="Helical" evidence="7">
    <location>
        <begin position="6"/>
        <end position="27"/>
    </location>
</feature>
<feature type="non-terminal residue" evidence="9">
    <location>
        <position position="1"/>
    </location>
</feature>
<dbReference type="PANTHER" id="PTHR43045:SF1">
    <property type="entry name" value="SHIKIMATE TRANSPORTER"/>
    <property type="match status" value="1"/>
</dbReference>
<keyword evidence="4 7" id="KW-0812">Transmembrane</keyword>
<evidence type="ECO:0000256" key="2">
    <source>
        <dbReference type="ARBA" id="ARBA00022448"/>
    </source>
</evidence>
<dbReference type="InterPro" id="IPR005828">
    <property type="entry name" value="MFS_sugar_transport-like"/>
</dbReference>
<feature type="transmembrane region" description="Helical" evidence="7">
    <location>
        <begin position="39"/>
        <end position="57"/>
    </location>
</feature>
<dbReference type="PANTHER" id="PTHR43045">
    <property type="entry name" value="SHIKIMATE TRANSPORTER"/>
    <property type="match status" value="1"/>
</dbReference>
<feature type="domain" description="Major facilitator superfamily (MFS) profile" evidence="8">
    <location>
        <begin position="1"/>
        <end position="93"/>
    </location>
</feature>
<dbReference type="EMBL" id="JAEDXG010000355">
    <property type="protein sequence ID" value="MBH9702937.1"/>
    <property type="molecule type" value="Genomic_DNA"/>
</dbReference>
<comment type="caution">
    <text evidence="9">The sequence shown here is derived from an EMBL/GenBank/DDBJ whole genome shotgun (WGS) entry which is preliminary data.</text>
</comment>